<evidence type="ECO:0000259" key="10">
    <source>
        <dbReference type="PROSITE" id="PS50942"/>
    </source>
</evidence>
<dbReference type="InterPro" id="IPR014712">
    <property type="entry name" value="ANTH_dom_sf"/>
</dbReference>
<evidence type="ECO:0000313" key="13">
    <source>
        <dbReference type="Proteomes" id="UP000006727"/>
    </source>
</evidence>
<gene>
    <name evidence="12" type="primary">LOC112286231</name>
    <name evidence="11" type="ORF">PHYPA_012726</name>
</gene>
<dbReference type="Gene3D" id="1.25.40.90">
    <property type="match status" value="1"/>
</dbReference>
<keyword evidence="7" id="KW-0168">Coated pit</keyword>
<protein>
    <recommendedName>
        <fullName evidence="10">ENTH domain-containing protein</fullName>
    </recommendedName>
</protein>
<evidence type="ECO:0000256" key="3">
    <source>
        <dbReference type="ARBA" id="ARBA00004600"/>
    </source>
</evidence>
<feature type="region of interest" description="Disordered" evidence="9">
    <location>
        <begin position="385"/>
        <end position="442"/>
    </location>
</feature>
<feature type="domain" description="ENTH" evidence="10">
    <location>
        <begin position="26"/>
        <end position="161"/>
    </location>
</feature>
<dbReference type="AlphaFoldDB" id="A0A2K1K393"/>
<dbReference type="FunFam" id="1.25.40.90:FF:000019">
    <property type="entry name" value="Clathrin coat assembly protein"/>
    <property type="match status" value="1"/>
</dbReference>
<dbReference type="EnsemblPlants" id="Pp3c9_15010V3.1">
    <property type="protein sequence ID" value="Pp3c9_15010V3.1"/>
    <property type="gene ID" value="Pp3c9_15010"/>
</dbReference>
<evidence type="ECO:0000256" key="5">
    <source>
        <dbReference type="ARBA" id="ARBA00023034"/>
    </source>
</evidence>
<feature type="compositionally biased region" description="Basic and acidic residues" evidence="9">
    <location>
        <begin position="235"/>
        <end position="247"/>
    </location>
</feature>
<dbReference type="SMART" id="SM00273">
    <property type="entry name" value="ENTH"/>
    <property type="match status" value="1"/>
</dbReference>
<dbReference type="Pfam" id="PF07651">
    <property type="entry name" value="ANTH"/>
    <property type="match status" value="2"/>
</dbReference>
<dbReference type="STRING" id="3218.A0A2K1K393"/>
<feature type="compositionally biased region" description="Pro residues" evidence="9">
    <location>
        <begin position="433"/>
        <end position="442"/>
    </location>
</feature>
<dbReference type="GO" id="GO:0032050">
    <property type="term" value="F:clathrin heavy chain binding"/>
    <property type="evidence" value="ECO:0000318"/>
    <property type="project" value="GO_Central"/>
</dbReference>
<evidence type="ECO:0000256" key="6">
    <source>
        <dbReference type="ARBA" id="ARBA00023136"/>
    </source>
</evidence>
<organism evidence="11">
    <name type="scientific">Physcomitrium patens</name>
    <name type="common">Spreading-leaved earth moss</name>
    <name type="synonym">Physcomitrella patens</name>
    <dbReference type="NCBI Taxonomy" id="3218"/>
    <lineage>
        <taxon>Eukaryota</taxon>
        <taxon>Viridiplantae</taxon>
        <taxon>Streptophyta</taxon>
        <taxon>Embryophyta</taxon>
        <taxon>Bryophyta</taxon>
        <taxon>Bryophytina</taxon>
        <taxon>Bryopsida</taxon>
        <taxon>Funariidae</taxon>
        <taxon>Funariales</taxon>
        <taxon>Funariaceae</taxon>
        <taxon>Physcomitrium</taxon>
    </lineage>
</organism>
<dbReference type="GO" id="GO:0030136">
    <property type="term" value="C:clathrin-coated vesicle"/>
    <property type="evidence" value="ECO:0000318"/>
    <property type="project" value="GO_Central"/>
</dbReference>
<dbReference type="InterPro" id="IPR013809">
    <property type="entry name" value="ENTH"/>
</dbReference>
<feature type="compositionally biased region" description="Basic and acidic residues" evidence="9">
    <location>
        <begin position="406"/>
        <end position="425"/>
    </location>
</feature>
<dbReference type="OrthoDB" id="44015at2759"/>
<dbReference type="InterPro" id="IPR011417">
    <property type="entry name" value="ANTH_dom"/>
</dbReference>
<reference evidence="12" key="3">
    <citation type="submission" date="2020-12" db="UniProtKB">
        <authorList>
            <consortium name="EnsemblPlants"/>
        </authorList>
    </citation>
    <scope>IDENTIFICATION</scope>
</reference>
<dbReference type="GO" id="GO:0072583">
    <property type="term" value="P:clathrin-dependent endocytosis"/>
    <property type="evidence" value="ECO:0000318"/>
    <property type="project" value="GO_Central"/>
</dbReference>
<dbReference type="InterPro" id="IPR048050">
    <property type="entry name" value="ANTH_N_plant"/>
</dbReference>
<dbReference type="GO" id="GO:0048268">
    <property type="term" value="P:clathrin coat assembly"/>
    <property type="evidence" value="ECO:0007669"/>
    <property type="project" value="InterPro"/>
</dbReference>
<dbReference type="GO" id="GO:0005794">
    <property type="term" value="C:Golgi apparatus"/>
    <property type="evidence" value="ECO:0007669"/>
    <property type="project" value="UniProtKB-SubCell"/>
</dbReference>
<dbReference type="PANTHER" id="PTHR22951">
    <property type="entry name" value="CLATHRIN ASSEMBLY PROTEIN"/>
    <property type="match status" value="1"/>
</dbReference>
<dbReference type="RefSeq" id="XP_024383698.1">
    <property type="nucleotide sequence ID" value="XM_024527930.2"/>
</dbReference>
<dbReference type="GO" id="GO:0005545">
    <property type="term" value="F:1-phosphatidylinositol binding"/>
    <property type="evidence" value="ECO:0000318"/>
    <property type="project" value="GO_Central"/>
</dbReference>
<dbReference type="Proteomes" id="UP000006727">
    <property type="component" value="Chromosome 9"/>
</dbReference>
<dbReference type="PROSITE" id="PS50942">
    <property type="entry name" value="ENTH"/>
    <property type="match status" value="1"/>
</dbReference>
<evidence type="ECO:0000313" key="12">
    <source>
        <dbReference type="EnsemblPlants" id="Pp3c9_15010V3.1"/>
    </source>
</evidence>
<dbReference type="Gramene" id="Pp3c9_15010V3.2">
    <property type="protein sequence ID" value="Pp3c9_15010V3.2"/>
    <property type="gene ID" value="Pp3c9_15010"/>
</dbReference>
<evidence type="ECO:0000256" key="4">
    <source>
        <dbReference type="ARBA" id="ARBA00022583"/>
    </source>
</evidence>
<dbReference type="GeneID" id="112286231"/>
<dbReference type="InterPro" id="IPR008942">
    <property type="entry name" value="ENTH_VHS"/>
</dbReference>
<evidence type="ECO:0000256" key="7">
    <source>
        <dbReference type="ARBA" id="ARBA00023176"/>
    </source>
</evidence>
<dbReference type="SUPFAM" id="SSF48464">
    <property type="entry name" value="ENTH/VHS domain"/>
    <property type="match status" value="1"/>
</dbReference>
<dbReference type="FunCoup" id="A0A2K1K393">
    <property type="interactions" value="4380"/>
</dbReference>
<dbReference type="KEGG" id="ppp:112286231"/>
<dbReference type="Gene3D" id="1.20.58.150">
    <property type="entry name" value="ANTH domain"/>
    <property type="match status" value="1"/>
</dbReference>
<dbReference type="GO" id="GO:0006900">
    <property type="term" value="P:vesicle budding from membrane"/>
    <property type="evidence" value="ECO:0000318"/>
    <property type="project" value="GO_Central"/>
</dbReference>
<evidence type="ECO:0000256" key="8">
    <source>
        <dbReference type="ARBA" id="ARBA00023329"/>
    </source>
</evidence>
<dbReference type="EMBL" id="ABEU02000009">
    <property type="protein sequence ID" value="PNR48251.1"/>
    <property type="molecule type" value="Genomic_DNA"/>
</dbReference>
<evidence type="ECO:0000256" key="1">
    <source>
        <dbReference type="ARBA" id="ARBA00004132"/>
    </source>
</evidence>
<evidence type="ECO:0000256" key="9">
    <source>
        <dbReference type="SAM" id="MobiDB-lite"/>
    </source>
</evidence>
<evidence type="ECO:0000256" key="2">
    <source>
        <dbReference type="ARBA" id="ARBA00004555"/>
    </source>
</evidence>
<keyword evidence="8" id="KW-0968">Cytoplasmic vesicle</keyword>
<comment type="subcellular location">
    <subcellularLocation>
        <location evidence="1">Cytoplasmic vesicle</location>
        <location evidence="1">Clathrin-coated vesicle</location>
    </subcellularLocation>
    <subcellularLocation>
        <location evidence="2">Golgi apparatus</location>
    </subcellularLocation>
    <subcellularLocation>
        <location evidence="3">Membrane</location>
        <location evidence="3">Clathrin-coated pit</location>
    </subcellularLocation>
</comment>
<dbReference type="SUPFAM" id="SSF89009">
    <property type="entry name" value="GAT-like domain"/>
    <property type="match status" value="1"/>
</dbReference>
<keyword evidence="13" id="KW-1185">Reference proteome</keyword>
<dbReference type="EnsemblPlants" id="Pp3c9_15010V3.2">
    <property type="protein sequence ID" value="Pp3c9_15010V3.2"/>
    <property type="gene ID" value="Pp3c9_15010"/>
</dbReference>
<dbReference type="InterPro" id="IPR045192">
    <property type="entry name" value="AP180-like"/>
</dbReference>
<dbReference type="OMA" id="NELMHAT"/>
<dbReference type="PaxDb" id="3218-PP1S302_54V6.1"/>
<evidence type="ECO:0000313" key="11">
    <source>
        <dbReference type="EMBL" id="PNR48251.1"/>
    </source>
</evidence>
<dbReference type="CDD" id="cd16987">
    <property type="entry name" value="ANTH_N_AP180_plant"/>
    <property type="match status" value="1"/>
</dbReference>
<name>A0A2K1K393_PHYPA</name>
<keyword evidence="6" id="KW-0472">Membrane</keyword>
<dbReference type="PANTHER" id="PTHR22951:SF13">
    <property type="entry name" value="ASSEMBLY PROTEIN, PUTATIVE, EXPRESSED-RELATED"/>
    <property type="match status" value="1"/>
</dbReference>
<reference evidence="11 13" key="1">
    <citation type="journal article" date="2008" name="Science">
        <title>The Physcomitrella genome reveals evolutionary insights into the conquest of land by plants.</title>
        <authorList>
            <person name="Rensing S."/>
            <person name="Lang D."/>
            <person name="Zimmer A."/>
            <person name="Terry A."/>
            <person name="Salamov A."/>
            <person name="Shapiro H."/>
            <person name="Nishiyama T."/>
            <person name="Perroud P.-F."/>
            <person name="Lindquist E."/>
            <person name="Kamisugi Y."/>
            <person name="Tanahashi T."/>
            <person name="Sakakibara K."/>
            <person name="Fujita T."/>
            <person name="Oishi K."/>
            <person name="Shin-I T."/>
            <person name="Kuroki Y."/>
            <person name="Toyoda A."/>
            <person name="Suzuki Y."/>
            <person name="Hashimoto A."/>
            <person name="Yamaguchi K."/>
            <person name="Sugano A."/>
            <person name="Kohara Y."/>
            <person name="Fujiyama A."/>
            <person name="Anterola A."/>
            <person name="Aoki S."/>
            <person name="Ashton N."/>
            <person name="Barbazuk W.B."/>
            <person name="Barker E."/>
            <person name="Bennetzen J."/>
            <person name="Bezanilla M."/>
            <person name="Blankenship R."/>
            <person name="Cho S.H."/>
            <person name="Dutcher S."/>
            <person name="Estelle M."/>
            <person name="Fawcett J.A."/>
            <person name="Gundlach H."/>
            <person name="Hanada K."/>
            <person name="Heyl A."/>
            <person name="Hicks K.A."/>
            <person name="Hugh J."/>
            <person name="Lohr M."/>
            <person name="Mayer K."/>
            <person name="Melkozernov A."/>
            <person name="Murata T."/>
            <person name="Nelson D."/>
            <person name="Pils B."/>
            <person name="Prigge M."/>
            <person name="Reiss B."/>
            <person name="Renner T."/>
            <person name="Rombauts S."/>
            <person name="Rushton P."/>
            <person name="Sanderfoot A."/>
            <person name="Schween G."/>
            <person name="Shiu S.-H."/>
            <person name="Stueber K."/>
            <person name="Theodoulou F.L."/>
            <person name="Tu H."/>
            <person name="Van de Peer Y."/>
            <person name="Verrier P.J."/>
            <person name="Waters E."/>
            <person name="Wood A."/>
            <person name="Yang L."/>
            <person name="Cove D."/>
            <person name="Cuming A."/>
            <person name="Hasebe M."/>
            <person name="Lucas S."/>
            <person name="Mishler D.B."/>
            <person name="Reski R."/>
            <person name="Grigoriev I."/>
            <person name="Quatrano R.S."/>
            <person name="Boore J.L."/>
        </authorList>
    </citation>
    <scope>NUCLEOTIDE SEQUENCE [LARGE SCALE GENOMIC DNA]</scope>
    <source>
        <strain evidence="12 13">cv. Gransden 2004</strain>
    </source>
</reference>
<accession>A0A2K1K393</accession>
<dbReference type="FunFam" id="1.20.58.150:FF:000005">
    <property type="entry name" value="putative clathrin assembly protein At2g25430"/>
    <property type="match status" value="1"/>
</dbReference>
<keyword evidence="4" id="KW-0254">Endocytosis</keyword>
<keyword evidence="5" id="KW-0333">Golgi apparatus</keyword>
<dbReference type="GO" id="GO:0000149">
    <property type="term" value="F:SNARE binding"/>
    <property type="evidence" value="ECO:0000318"/>
    <property type="project" value="GO_Central"/>
</dbReference>
<dbReference type="GO" id="GO:0005546">
    <property type="term" value="F:phosphatidylinositol-4,5-bisphosphate binding"/>
    <property type="evidence" value="ECO:0000318"/>
    <property type="project" value="GO_Central"/>
</dbReference>
<sequence length="676" mass="74726">MAIAPKKIRKAIGGLKDQTSIGFAKVGGARAADLDVALVKATSHDDYFDEKYVQEILHLTSHSRGYVSACVTSVGRRLTKTHDWNVALKGLMLCHRLLRDGDPSFENELMHATRRGRRILNLSNFKDETHSNAWDYSSFVRTYGLFLDERLDCSLKVSGKNKNRRGRGERGSRGRSSHSKSPVESSYRNSPDRYARSRCGGSPDSRAYSIATTNDNRRHSNYDGELSPRYSNRSGRKDSWKDDRSDDKEEDSDNVPIKEMNVKQLLVNLPAMQRLMDRVLGCRPAGAAKTNRLVQHALYLIIKESFQLHRDICDGSAVLLEAFFDMDQKDRVKAYESFYTSAKQADELHEFLNLCKHHGIGRSSEYIEVAPVPKEQLDNLEEYLRSNAPTRTRSKSPEAPTLQLEYKPRTPEHSPESEPVPKEDAPEVVVEPEPAPAPAPAPVPAPIAAVGDLLDMDNATISTEDHSEKLALALFSTSTTTSTWETFNSDDKQSSLQAFNASESGKAGWELALVESASNLSKPAPDRPLAGGFDNLLLDSMYNQGEVLQKQAVAAAPTGSASSVAIPNRPSSAFLALPAPPGAMSLPLNGDDPFAASAVVPPPAYVQMADLDTKQQLLSQEQIMWQRYQMEGMRGEATFQKVLNNPYVCMPGPGPMMPPYQNPYTVGMPVGYQTPY</sequence>
<proteinExistence type="predicted"/>
<reference evidence="11 13" key="2">
    <citation type="journal article" date="2018" name="Plant J.">
        <title>The Physcomitrella patens chromosome-scale assembly reveals moss genome structure and evolution.</title>
        <authorList>
            <person name="Lang D."/>
            <person name="Ullrich K.K."/>
            <person name="Murat F."/>
            <person name="Fuchs J."/>
            <person name="Jenkins J."/>
            <person name="Haas F.B."/>
            <person name="Piednoel M."/>
            <person name="Gundlach H."/>
            <person name="Van Bel M."/>
            <person name="Meyberg R."/>
            <person name="Vives C."/>
            <person name="Morata J."/>
            <person name="Symeonidi A."/>
            <person name="Hiss M."/>
            <person name="Muchero W."/>
            <person name="Kamisugi Y."/>
            <person name="Saleh O."/>
            <person name="Blanc G."/>
            <person name="Decker E.L."/>
            <person name="van Gessel N."/>
            <person name="Grimwood J."/>
            <person name="Hayes R.D."/>
            <person name="Graham S.W."/>
            <person name="Gunter L.E."/>
            <person name="McDaniel S.F."/>
            <person name="Hoernstein S.N.W."/>
            <person name="Larsson A."/>
            <person name="Li F.W."/>
            <person name="Perroud P.F."/>
            <person name="Phillips J."/>
            <person name="Ranjan P."/>
            <person name="Rokshar D.S."/>
            <person name="Rothfels C.J."/>
            <person name="Schneider L."/>
            <person name="Shu S."/>
            <person name="Stevenson D.W."/>
            <person name="Thummler F."/>
            <person name="Tillich M."/>
            <person name="Villarreal Aguilar J.C."/>
            <person name="Widiez T."/>
            <person name="Wong G.K."/>
            <person name="Wymore A."/>
            <person name="Zhang Y."/>
            <person name="Zimmer A.D."/>
            <person name="Quatrano R.S."/>
            <person name="Mayer K.F.X."/>
            <person name="Goodstein D."/>
            <person name="Casacuberta J.M."/>
            <person name="Vandepoele K."/>
            <person name="Reski R."/>
            <person name="Cuming A.C."/>
            <person name="Tuskan G.A."/>
            <person name="Maumus F."/>
            <person name="Salse J."/>
            <person name="Schmutz J."/>
            <person name="Rensing S.A."/>
        </authorList>
    </citation>
    <scope>NUCLEOTIDE SEQUENCE [LARGE SCALE GENOMIC DNA]</scope>
    <source>
        <strain evidence="12 13">cv. Gransden 2004</strain>
    </source>
</reference>
<dbReference type="GO" id="GO:0005905">
    <property type="term" value="C:clathrin-coated pit"/>
    <property type="evidence" value="ECO:0000318"/>
    <property type="project" value="GO_Central"/>
</dbReference>
<dbReference type="Gramene" id="Pp3c9_15010V3.1">
    <property type="protein sequence ID" value="Pp3c9_15010V3.1"/>
    <property type="gene ID" value="Pp3c9_15010"/>
</dbReference>
<feature type="region of interest" description="Disordered" evidence="9">
    <location>
        <begin position="159"/>
        <end position="257"/>
    </location>
</feature>